<feature type="non-terminal residue" evidence="1">
    <location>
        <position position="61"/>
    </location>
</feature>
<sequence length="61" mass="6952">ADLEAVEVIIDSGNRNEEIAIKIMELVKNLQHIDKLNSLEIAQKAKVKWAIEGDENYGFFH</sequence>
<feature type="non-terminal residue" evidence="1">
    <location>
        <position position="1"/>
    </location>
</feature>
<reference evidence="1" key="1">
    <citation type="journal article" date="2019" name="Sci. Rep.">
        <title>Draft genome of Tanacetum cinerariifolium, the natural source of mosquito coil.</title>
        <authorList>
            <person name="Yamashiro T."/>
            <person name="Shiraishi A."/>
            <person name="Satake H."/>
            <person name="Nakayama K."/>
        </authorList>
    </citation>
    <scope>NUCLEOTIDE SEQUENCE</scope>
</reference>
<proteinExistence type="predicted"/>
<evidence type="ECO:0000313" key="1">
    <source>
        <dbReference type="EMBL" id="GFD56834.1"/>
    </source>
</evidence>
<organism evidence="1">
    <name type="scientific">Tanacetum cinerariifolium</name>
    <name type="common">Dalmatian daisy</name>
    <name type="synonym">Chrysanthemum cinerariifolium</name>
    <dbReference type="NCBI Taxonomy" id="118510"/>
    <lineage>
        <taxon>Eukaryota</taxon>
        <taxon>Viridiplantae</taxon>
        <taxon>Streptophyta</taxon>
        <taxon>Embryophyta</taxon>
        <taxon>Tracheophyta</taxon>
        <taxon>Spermatophyta</taxon>
        <taxon>Magnoliopsida</taxon>
        <taxon>eudicotyledons</taxon>
        <taxon>Gunneridae</taxon>
        <taxon>Pentapetalae</taxon>
        <taxon>asterids</taxon>
        <taxon>campanulids</taxon>
        <taxon>Asterales</taxon>
        <taxon>Asteraceae</taxon>
        <taxon>Asteroideae</taxon>
        <taxon>Anthemideae</taxon>
        <taxon>Anthemidinae</taxon>
        <taxon>Tanacetum</taxon>
    </lineage>
</organism>
<keyword evidence="1" id="KW-0695">RNA-directed DNA polymerase</keyword>
<accession>A0A699XK09</accession>
<dbReference type="EMBL" id="BKCJ011833918">
    <property type="protein sequence ID" value="GFD56834.1"/>
    <property type="molecule type" value="Genomic_DNA"/>
</dbReference>
<dbReference type="AlphaFoldDB" id="A0A699XK09"/>
<comment type="caution">
    <text evidence="1">The sequence shown here is derived from an EMBL/GenBank/DDBJ whole genome shotgun (WGS) entry which is preliminary data.</text>
</comment>
<keyword evidence="1" id="KW-0808">Transferase</keyword>
<gene>
    <name evidence="1" type="ORF">Tci_928803</name>
</gene>
<dbReference type="GO" id="GO:0003964">
    <property type="term" value="F:RNA-directed DNA polymerase activity"/>
    <property type="evidence" value="ECO:0007669"/>
    <property type="project" value="UniProtKB-KW"/>
</dbReference>
<protein>
    <submittedName>
        <fullName evidence="1">RNA-directed DNA polymerase, eukaryota, reverse transcriptase zinc-binding domain protein</fullName>
    </submittedName>
</protein>
<keyword evidence="1" id="KW-0548">Nucleotidyltransferase</keyword>
<name>A0A699XK09_TANCI</name>